<comment type="caution">
    <text evidence="2">The sequence shown here is derived from an EMBL/GenBank/DDBJ whole genome shotgun (WGS) entry which is preliminary data.</text>
</comment>
<evidence type="ECO:0000313" key="3">
    <source>
        <dbReference type="Proteomes" id="UP001629744"/>
    </source>
</evidence>
<sequence>MLFPSAPTADRTATQSGVATARAGEPPAGESVAEEPKDLDAISVTARWLILTTDISRSFSRALLPESFEVPERPSIAVWIVEPLSADSDAVGVPQGRLFAGMSCSCLLPGEQDESAFTSDLLVGAPIGDEDRNPFALPALPQAELSLVNGVGGMGFAIPPADGGGRGLLGRVELSECGSEQAQLTPDWLACQSWRTDLVEPVGVASSGDSGDVVRTQWELTRLSPIVTGSAVVECAEFGSRAYDLLSSTSLDARYGFARVAILGRQAGR</sequence>
<evidence type="ECO:0000256" key="1">
    <source>
        <dbReference type="SAM" id="MobiDB-lite"/>
    </source>
</evidence>
<accession>A0ABW9G0Z2</accession>
<keyword evidence="3" id="KW-1185">Reference proteome</keyword>
<protein>
    <submittedName>
        <fullName evidence="2">Uncharacterized protein</fullName>
    </submittedName>
</protein>
<reference evidence="2 3" key="1">
    <citation type="submission" date="2023-11" db="EMBL/GenBank/DDBJ databases">
        <authorList>
            <person name="Val-Calvo J."/>
            <person name="Scortti M."/>
            <person name="Vazquez-Boland J."/>
        </authorList>
    </citation>
    <scope>NUCLEOTIDE SEQUENCE [LARGE SCALE GENOMIC DNA]</scope>
    <source>
        <strain evidence="2 3">DSM 46662</strain>
    </source>
</reference>
<gene>
    <name evidence="2" type="ORF">ABEU19_004042</name>
</gene>
<feature type="region of interest" description="Disordered" evidence="1">
    <location>
        <begin position="1"/>
        <end position="36"/>
    </location>
</feature>
<organism evidence="2 3">
    <name type="scientific">Prescottella soli</name>
    <dbReference type="NCBI Taxonomy" id="1543852"/>
    <lineage>
        <taxon>Bacteria</taxon>
        <taxon>Bacillati</taxon>
        <taxon>Actinomycetota</taxon>
        <taxon>Actinomycetes</taxon>
        <taxon>Mycobacteriales</taxon>
        <taxon>Nocardiaceae</taxon>
        <taxon>Prescottella</taxon>
    </lineage>
</organism>
<dbReference type="Proteomes" id="UP001629744">
    <property type="component" value="Unassembled WGS sequence"/>
</dbReference>
<name>A0ABW9G0Z2_9NOCA</name>
<proteinExistence type="predicted"/>
<evidence type="ECO:0000313" key="2">
    <source>
        <dbReference type="EMBL" id="MFM1730508.1"/>
    </source>
</evidence>
<dbReference type="RefSeq" id="WP_348604027.1">
    <property type="nucleotide sequence ID" value="NZ_CP157276.1"/>
</dbReference>
<dbReference type="EMBL" id="JBDLNU010000005">
    <property type="protein sequence ID" value="MFM1730508.1"/>
    <property type="molecule type" value="Genomic_DNA"/>
</dbReference>